<proteinExistence type="predicted"/>
<feature type="region of interest" description="Disordered" evidence="2">
    <location>
        <begin position="341"/>
        <end position="385"/>
    </location>
</feature>
<dbReference type="EMBL" id="CP093351">
    <property type="protein sequence ID" value="WOH16291.1"/>
    <property type="molecule type" value="Genomic_DNA"/>
</dbReference>
<dbReference type="PANTHER" id="PTHR35493:SF1">
    <property type="entry name" value="STRUCTURAL MAINTENANCE OF CHROMOSOMES PROTEIN"/>
    <property type="match status" value="1"/>
</dbReference>
<organism evidence="3 4">
    <name type="scientific">Daucus carota subsp. sativus</name>
    <name type="common">Carrot</name>
    <dbReference type="NCBI Taxonomy" id="79200"/>
    <lineage>
        <taxon>Eukaryota</taxon>
        <taxon>Viridiplantae</taxon>
        <taxon>Streptophyta</taxon>
        <taxon>Embryophyta</taxon>
        <taxon>Tracheophyta</taxon>
        <taxon>Spermatophyta</taxon>
        <taxon>Magnoliopsida</taxon>
        <taxon>eudicotyledons</taxon>
        <taxon>Gunneridae</taxon>
        <taxon>Pentapetalae</taxon>
        <taxon>asterids</taxon>
        <taxon>campanulids</taxon>
        <taxon>Apiales</taxon>
        <taxon>Apiaceae</taxon>
        <taxon>Apioideae</taxon>
        <taxon>Scandiceae</taxon>
        <taxon>Daucinae</taxon>
        <taxon>Daucus</taxon>
        <taxon>Daucus sect. Daucus</taxon>
    </lineage>
</organism>
<evidence type="ECO:0000313" key="3">
    <source>
        <dbReference type="EMBL" id="WOH16291.1"/>
    </source>
</evidence>
<dbReference type="AlphaFoldDB" id="A0A175YIE0"/>
<keyword evidence="1" id="KW-0175">Coiled coil</keyword>
<feature type="region of interest" description="Disordered" evidence="2">
    <location>
        <begin position="249"/>
        <end position="292"/>
    </location>
</feature>
<feature type="compositionally biased region" description="Basic and acidic residues" evidence="2">
    <location>
        <begin position="67"/>
        <end position="80"/>
    </location>
</feature>
<dbReference type="KEGG" id="dcr:108200944"/>
<accession>A0A175YIE0</accession>
<keyword evidence="4" id="KW-1185">Reference proteome</keyword>
<feature type="compositionally biased region" description="Polar residues" evidence="2">
    <location>
        <begin position="277"/>
        <end position="288"/>
    </location>
</feature>
<evidence type="ECO:0000256" key="2">
    <source>
        <dbReference type="SAM" id="MobiDB-lite"/>
    </source>
</evidence>
<feature type="coiled-coil region" evidence="1">
    <location>
        <begin position="144"/>
        <end position="192"/>
    </location>
</feature>
<evidence type="ECO:0000256" key="1">
    <source>
        <dbReference type="SAM" id="Coils"/>
    </source>
</evidence>
<dbReference type="Gramene" id="KZM83285">
    <property type="protein sequence ID" value="KZM83285"/>
    <property type="gene ID" value="DCAR_030854"/>
</dbReference>
<dbReference type="PANTHER" id="PTHR35493">
    <property type="entry name" value="STRUCTURAL MAINTENANCE OF CHROMOSOMES PROTEIN"/>
    <property type="match status" value="1"/>
</dbReference>
<feature type="compositionally biased region" description="Polar residues" evidence="2">
    <location>
        <begin position="355"/>
        <end position="366"/>
    </location>
</feature>
<name>A0A175YIE0_DAUCS</name>
<evidence type="ECO:0000313" key="4">
    <source>
        <dbReference type="Proteomes" id="UP000077755"/>
    </source>
</evidence>
<reference evidence="3" key="2">
    <citation type="submission" date="2022-03" db="EMBL/GenBank/DDBJ databases">
        <title>Draft title - Genomic analysis of global carrot germplasm unveils the trajectory of domestication and the origin of high carotenoid orange carrot.</title>
        <authorList>
            <person name="Iorizzo M."/>
            <person name="Ellison S."/>
            <person name="Senalik D."/>
            <person name="Macko-Podgorni A."/>
            <person name="Grzebelus D."/>
            <person name="Bostan H."/>
            <person name="Rolling W."/>
            <person name="Curaba J."/>
            <person name="Simon P."/>
        </authorList>
    </citation>
    <scope>NUCLEOTIDE SEQUENCE</scope>
    <source>
        <tissue evidence="3">Leaf</tissue>
    </source>
</reference>
<gene>
    <name evidence="3" type="ORF">DCAR_0935841</name>
</gene>
<dbReference type="Proteomes" id="UP000077755">
    <property type="component" value="Chromosome 9"/>
</dbReference>
<dbReference type="OrthoDB" id="760436at2759"/>
<dbReference type="OMA" id="DACNSWE"/>
<feature type="compositionally biased region" description="Low complexity" evidence="2">
    <location>
        <begin position="9"/>
        <end position="22"/>
    </location>
</feature>
<reference evidence="3" key="1">
    <citation type="journal article" date="2016" name="Nat. Genet.">
        <title>A high-quality carrot genome assembly provides new insights into carotenoid accumulation and asterid genome evolution.</title>
        <authorList>
            <person name="Iorizzo M."/>
            <person name="Ellison S."/>
            <person name="Senalik D."/>
            <person name="Zeng P."/>
            <person name="Satapoomin P."/>
            <person name="Huang J."/>
            <person name="Bowman M."/>
            <person name="Iovene M."/>
            <person name="Sanseverino W."/>
            <person name="Cavagnaro P."/>
            <person name="Yildiz M."/>
            <person name="Macko-Podgorni A."/>
            <person name="Moranska E."/>
            <person name="Grzebelus E."/>
            <person name="Grzebelus D."/>
            <person name="Ashrafi H."/>
            <person name="Zheng Z."/>
            <person name="Cheng S."/>
            <person name="Spooner D."/>
            <person name="Van Deynze A."/>
            <person name="Simon P."/>
        </authorList>
    </citation>
    <scope>NUCLEOTIDE SEQUENCE</scope>
    <source>
        <tissue evidence="3">Leaf</tissue>
    </source>
</reference>
<protein>
    <submittedName>
        <fullName evidence="3">Uncharacterized protein</fullName>
    </submittedName>
</protein>
<sequence length="385" mass="42919">MSTRYPSFSTSRSSGQSDPSSSTELKSKPHSSSLKRLVSGPTDAPQLPSRALSKPKKDQSLGAMVKKLMEKKPKGGVGREQRGGLFVAAEILKEDLKKSGKKGGGFGGGLGKKLFGKGIEGEKVKALTEVKANTRSLGMVLRSERELLSQNKDLELEIVELKLIVEERNREVEKLKDLCLKQREEIKSLKTAILFPDVIGSQLQDLLEMQGSELKQAKHLIPSLQRQVTSLTGQLHFLAEDLKEVKAERNSSREWYDEDDSPPRTPLNDQEPAANSLEFSSPTQTNAGSPDDMLIKDFNPCLTPYYATKSNEFEFNGYSSPQNDDLSDLSMRTCEDLEFDSNGRKLSKSSDYRRCSNSRNTSSQGTRKSDESKSRYGKQMQHRLF</sequence>
<feature type="region of interest" description="Disordered" evidence="2">
    <location>
        <begin position="1"/>
        <end position="80"/>
    </location>
</feature>